<organism evidence="7 8">
    <name type="scientific">Babjeviella inositovora NRRL Y-12698</name>
    <dbReference type="NCBI Taxonomy" id="984486"/>
    <lineage>
        <taxon>Eukaryota</taxon>
        <taxon>Fungi</taxon>
        <taxon>Dikarya</taxon>
        <taxon>Ascomycota</taxon>
        <taxon>Saccharomycotina</taxon>
        <taxon>Pichiomycetes</taxon>
        <taxon>Serinales incertae sedis</taxon>
        <taxon>Babjeviella</taxon>
    </lineage>
</organism>
<dbReference type="InterPro" id="IPR029451">
    <property type="entry name" value="RICTOR_M"/>
</dbReference>
<dbReference type="SMART" id="SM01308">
    <property type="entry name" value="RICTOR_N"/>
    <property type="match status" value="1"/>
</dbReference>
<dbReference type="InterPro" id="IPR016024">
    <property type="entry name" value="ARM-type_fold"/>
</dbReference>
<dbReference type="Pfam" id="PF14668">
    <property type="entry name" value="RICTOR_V"/>
    <property type="match status" value="1"/>
</dbReference>
<dbReference type="PANTHER" id="PTHR13298">
    <property type="entry name" value="CYTOSOLIC REGULATOR PIANISSIMO"/>
    <property type="match status" value="1"/>
</dbReference>
<dbReference type="STRING" id="984486.A0A1E3QMW9"/>
<dbReference type="InterPro" id="IPR028268">
    <property type="entry name" value="Pianissimo_fam"/>
</dbReference>
<dbReference type="Proteomes" id="UP000094336">
    <property type="component" value="Unassembled WGS sequence"/>
</dbReference>
<dbReference type="GO" id="GO:0038203">
    <property type="term" value="P:TORC2 signaling"/>
    <property type="evidence" value="ECO:0007669"/>
    <property type="project" value="TreeGrafter"/>
</dbReference>
<dbReference type="SUPFAM" id="SSF48371">
    <property type="entry name" value="ARM repeat"/>
    <property type="match status" value="1"/>
</dbReference>
<dbReference type="InterPro" id="IPR011989">
    <property type="entry name" value="ARM-like"/>
</dbReference>
<dbReference type="Gene3D" id="1.25.10.10">
    <property type="entry name" value="Leucine-rich Repeat Variant"/>
    <property type="match status" value="1"/>
</dbReference>
<keyword evidence="8" id="KW-1185">Reference proteome</keyword>
<reference evidence="8" key="1">
    <citation type="submission" date="2016-05" db="EMBL/GenBank/DDBJ databases">
        <title>Comparative genomics of biotechnologically important yeasts.</title>
        <authorList>
            <consortium name="DOE Joint Genome Institute"/>
            <person name="Riley R."/>
            <person name="Haridas S."/>
            <person name="Wolfe K.H."/>
            <person name="Lopes M.R."/>
            <person name="Hittinger C.T."/>
            <person name="Goker M."/>
            <person name="Salamov A."/>
            <person name="Wisecaver J."/>
            <person name="Long T.M."/>
            <person name="Aerts A.L."/>
            <person name="Barry K."/>
            <person name="Choi C."/>
            <person name="Clum A."/>
            <person name="Coughlan A.Y."/>
            <person name="Deshpande S."/>
            <person name="Douglass A.P."/>
            <person name="Hanson S.J."/>
            <person name="Klenk H.-P."/>
            <person name="Labutti K."/>
            <person name="Lapidus A."/>
            <person name="Lindquist E."/>
            <person name="Lipzen A."/>
            <person name="Meier-Kolthoff J.P."/>
            <person name="Ohm R.A."/>
            <person name="Otillar R.P."/>
            <person name="Pangilinan J."/>
            <person name="Peng Y."/>
            <person name="Rokas A."/>
            <person name="Rosa C.A."/>
            <person name="Scheuner C."/>
            <person name="Sibirny A.A."/>
            <person name="Slot J.C."/>
            <person name="Stielow J.B."/>
            <person name="Sun H."/>
            <person name="Kurtzman C.P."/>
            <person name="Blackwell M."/>
            <person name="Grigoriev I.V."/>
            <person name="Jeffries T.W."/>
        </authorList>
    </citation>
    <scope>NUCLEOTIDE SEQUENCE [LARGE SCALE GENOMIC DNA]</scope>
    <source>
        <strain evidence="8">NRRL Y-12698</strain>
    </source>
</reference>
<dbReference type="Pfam" id="PF14666">
    <property type="entry name" value="RICTOR_M"/>
    <property type="match status" value="1"/>
</dbReference>
<feature type="domain" description="Rapamycin-insensitive companion of mTOR middle" evidence="4">
    <location>
        <begin position="620"/>
        <end position="844"/>
    </location>
</feature>
<dbReference type="SMART" id="SM01307">
    <property type="entry name" value="RICTOR_M"/>
    <property type="match status" value="1"/>
</dbReference>
<evidence type="ECO:0000259" key="5">
    <source>
        <dbReference type="SMART" id="SM01308"/>
    </source>
</evidence>
<sequence>MSSLLDLQNDLQAQKSLRDSVETIIHAADNNKYQDIRKLKKLRHEAQSKATELNRSIVAIERRIEALKRVEPSPSTDSLSEEPAARSSFDTRAPSPFVHLSLPAVVVDTDPGESTWALNELLQALGAKEREAEFYVSRGNALIALLRQHPAWTNDLELLAWGHRIQNLLVHGAKEVLATAYRLARYVISDVASLRTLTALRIQHFVVASLARDPVRFLLEREHALKFVRRFIEVEHGAAEIHTGVLRALIAVAEQNEDRLRTLCLETLCELAVVVPERLFFLGGMRVLMHVVSDGPYEISGLVGVAIVHMLDRPCGRACLRGGADVGAFLAPFTDVQIKGHVNTERLQHGANVLTTVLKAWPGLVAFLQRDFQPVRDLLNCLVFAIPVLRDVVMDVVFDVLHIRQLPWTRAKAGVVASAPRTRVVSHYVALLLAVLLRCDVLRLLSTVMDGGDELNARKAAYLYAEVHFLAATLLPETSHVPQSPKTEFQVSTFEFPKPGVSKVHIQDGPFQEDDRVLIVDKSVNFTSPSNISTNGDHVNGAFVSDFLTSDALSCPDPSYTAFGGAASDDTSVDHTFSGPSFGSSFSIEKMTRRLQKPRRDIAAINVHTQLAKSKSKQDVDDAAFRQMILDTRVLSTKSFARWNWDVLTELAQGPLRNPRRYDEVLKTTKLFKRISSFFRPFKYRFSTTKRAPGNERYTAFGCEFFKMLLSFPEGARTLAESKLLRQIAECLAQVDAYSGITAAEPLFSKQRLLVTLSPGYFRMLGVLSADPAGLAMLESWKFFSMFYHIVERSGREDLALLILSAVDYSQLSHLRTILGKAMATCGVAVRLHATRLAASLLYAPQTQTWAARALVAQLYDTDVEVCEVAVAAIHAYGAVSRDNLDHILRLRPSLDHLSRATRARQLLYLATPRGFRYLTESEFVQDELDRWEATENVVYAKQMERSILTQYCFPAAIPNTTAAPGFAQDAPNFFGELVKTDEGCNLLLEQNILERHVSVIRASVPQDFSQLSPADIQLLKASLWVLANIGSTSLGVLLLEDHGVIPDIIDICRHSDVWSLKGVAFYALGFVARTEEGAEVLDELDWCVKADSMQSPVGVSLPRNITDYFFVDSANALTISTIDPEALEDESDSDRLVAAVIQRFKELGSTYSWSERSTLRDINKIKEKYGEVFEAPELLVRTLDMLAAGHYRMNTRRTILEYFGGKVWELMVKRERRRRLSGNRQAD</sequence>
<proteinExistence type="inferred from homology"/>
<dbReference type="InterPro" id="IPR029452">
    <property type="entry name" value="RICTOR_V"/>
</dbReference>
<evidence type="ECO:0000313" key="8">
    <source>
        <dbReference type="Proteomes" id="UP000094336"/>
    </source>
</evidence>
<dbReference type="Pfam" id="PF14663">
    <property type="entry name" value="RasGEF_N_2"/>
    <property type="match status" value="1"/>
</dbReference>
<dbReference type="GO" id="GO:0031932">
    <property type="term" value="C:TORC2 complex"/>
    <property type="evidence" value="ECO:0007669"/>
    <property type="project" value="InterPro"/>
</dbReference>
<gene>
    <name evidence="7" type="ORF">BABINDRAFT_162109</name>
</gene>
<evidence type="ECO:0000259" key="6">
    <source>
        <dbReference type="SMART" id="SM01310"/>
    </source>
</evidence>
<evidence type="ECO:0000259" key="4">
    <source>
        <dbReference type="SMART" id="SM01307"/>
    </source>
</evidence>
<feature type="domain" description="Rapamycin-insensitive companion of mTOR" evidence="6">
    <location>
        <begin position="1017"/>
        <end position="1089"/>
    </location>
</feature>
<dbReference type="Pfam" id="PF14664">
    <property type="entry name" value="RICTOR_N"/>
    <property type="match status" value="1"/>
</dbReference>
<dbReference type="OrthoDB" id="271111at2759"/>
<evidence type="ECO:0000313" key="7">
    <source>
        <dbReference type="EMBL" id="ODQ79039.1"/>
    </source>
</evidence>
<dbReference type="InterPro" id="IPR028267">
    <property type="entry name" value="Pianissimo_N"/>
</dbReference>
<feature type="region of interest" description="Disordered" evidence="3">
    <location>
        <begin position="70"/>
        <end position="90"/>
    </location>
</feature>
<comment type="similarity">
    <text evidence="1">Belongs to the RICTOR family.</text>
</comment>
<evidence type="ECO:0000256" key="1">
    <source>
        <dbReference type="ARBA" id="ARBA00008878"/>
    </source>
</evidence>
<evidence type="ECO:0000256" key="3">
    <source>
        <dbReference type="SAM" id="MobiDB-lite"/>
    </source>
</evidence>
<feature type="coiled-coil region" evidence="2">
    <location>
        <begin position="36"/>
        <end position="70"/>
    </location>
</feature>
<name>A0A1E3QMW9_9ASCO</name>
<feature type="domain" description="Rapamycin-insensitive companion of mTOR N-terminal" evidence="5">
    <location>
        <begin position="136"/>
        <end position="476"/>
    </location>
</feature>
<evidence type="ECO:0008006" key="9">
    <source>
        <dbReference type="Google" id="ProtNLM"/>
    </source>
</evidence>
<accession>A0A1E3QMW9</accession>
<dbReference type="AlphaFoldDB" id="A0A1E3QMW9"/>
<dbReference type="RefSeq" id="XP_018984367.1">
    <property type="nucleotide sequence ID" value="XM_019129179.1"/>
</dbReference>
<dbReference type="SMART" id="SM01310">
    <property type="entry name" value="RICTOR_V"/>
    <property type="match status" value="1"/>
</dbReference>
<dbReference type="GeneID" id="30147032"/>
<dbReference type="InterPro" id="IPR029453">
    <property type="entry name" value="Rictor_IV"/>
</dbReference>
<keyword evidence="2" id="KW-0175">Coiled coil</keyword>
<protein>
    <recommendedName>
        <fullName evidence="9">REM-1 domain-containing protein</fullName>
    </recommendedName>
</protein>
<evidence type="ECO:0000256" key="2">
    <source>
        <dbReference type="SAM" id="Coils"/>
    </source>
</evidence>
<dbReference type="EMBL" id="KV454433">
    <property type="protein sequence ID" value="ODQ79039.1"/>
    <property type="molecule type" value="Genomic_DNA"/>
</dbReference>
<dbReference type="SMART" id="SM01303">
    <property type="entry name" value="RasGEF_N_2"/>
    <property type="match status" value="1"/>
</dbReference>
<dbReference type="PANTHER" id="PTHR13298:SF11">
    <property type="entry name" value="RAPAMYCIN-INSENSITIVE COMPANION OF MTOR"/>
    <property type="match status" value="1"/>
</dbReference>